<reference evidence="2 3" key="1">
    <citation type="journal article" date="2016" name="Nat. Commun.">
        <title>Thousands of microbial genomes shed light on interconnected biogeochemical processes in an aquifer system.</title>
        <authorList>
            <person name="Anantharaman K."/>
            <person name="Brown C.T."/>
            <person name="Hug L.A."/>
            <person name="Sharon I."/>
            <person name="Castelle C.J."/>
            <person name="Probst A.J."/>
            <person name="Thomas B.C."/>
            <person name="Singh A."/>
            <person name="Wilkins M.J."/>
            <person name="Karaoz U."/>
            <person name="Brodie E.L."/>
            <person name="Williams K.H."/>
            <person name="Hubbard S.S."/>
            <person name="Banfield J.F."/>
        </authorList>
    </citation>
    <scope>NUCLEOTIDE SEQUENCE [LARGE SCALE GENOMIC DNA]</scope>
</reference>
<dbReference type="InterPro" id="IPR050627">
    <property type="entry name" value="Nitroreductase/BluB"/>
</dbReference>
<dbReference type="InterPro" id="IPR029479">
    <property type="entry name" value="Nitroreductase"/>
</dbReference>
<evidence type="ECO:0000259" key="1">
    <source>
        <dbReference type="Pfam" id="PF00881"/>
    </source>
</evidence>
<dbReference type="Pfam" id="PF00881">
    <property type="entry name" value="Nitroreductase"/>
    <property type="match status" value="1"/>
</dbReference>
<dbReference type="Proteomes" id="UP000176996">
    <property type="component" value="Unassembled WGS sequence"/>
</dbReference>
<dbReference type="SUPFAM" id="SSF55469">
    <property type="entry name" value="FMN-dependent nitroreductase-like"/>
    <property type="match status" value="1"/>
</dbReference>
<protein>
    <recommendedName>
        <fullName evidence="1">Nitroreductase domain-containing protein</fullName>
    </recommendedName>
</protein>
<feature type="domain" description="Nitroreductase" evidence="1">
    <location>
        <begin position="13"/>
        <end position="197"/>
    </location>
</feature>
<organism evidence="2 3">
    <name type="scientific">Candidatus Jorgensenbacteria bacterium RIFCSPLOWO2_01_FULL_45_25b</name>
    <dbReference type="NCBI Taxonomy" id="1798471"/>
    <lineage>
        <taxon>Bacteria</taxon>
        <taxon>Candidatus Joergenseniibacteriota</taxon>
    </lineage>
</organism>
<dbReference type="Gene3D" id="3.40.109.10">
    <property type="entry name" value="NADH Oxidase"/>
    <property type="match status" value="1"/>
</dbReference>
<dbReference type="EMBL" id="MFKK01000027">
    <property type="protein sequence ID" value="OGG40406.1"/>
    <property type="molecule type" value="Genomic_DNA"/>
</dbReference>
<accession>A0A1F6BTY4</accession>
<dbReference type="PANTHER" id="PTHR23026:SF123">
    <property type="entry name" value="NAD(P)H NITROREDUCTASE RV3131-RELATED"/>
    <property type="match status" value="1"/>
</dbReference>
<dbReference type="InterPro" id="IPR000415">
    <property type="entry name" value="Nitroreductase-like"/>
</dbReference>
<dbReference type="STRING" id="1798471.A3A21_03255"/>
<comment type="caution">
    <text evidence="2">The sequence shown here is derived from an EMBL/GenBank/DDBJ whole genome shotgun (WGS) entry which is preliminary data.</text>
</comment>
<gene>
    <name evidence="2" type="ORF">A3A21_03255</name>
</gene>
<dbReference type="PANTHER" id="PTHR23026">
    <property type="entry name" value="NADPH NITROREDUCTASE"/>
    <property type="match status" value="1"/>
</dbReference>
<evidence type="ECO:0000313" key="2">
    <source>
        <dbReference type="EMBL" id="OGG40406.1"/>
    </source>
</evidence>
<sequence length="218" mass="23960">MSPDNGQIVTGLILERRSVRGGFTKQEVTREIIEQILECGNNAPSSKNSQPWKYYVVTDVKMLEKIATTMTQADGVVDFRPLDPRTGKRRTGYVSTVIESAGILRSVPLAIFLENRGTFMSSRADVWRAEESIRAGAVVGLSLDYLGLGMCVCNMWLAGQAHGLCGVFMADVLIAEDFIKDMLGIKGDLVGVLCLGYSDMTPRPKRTNRNNAVWHVGT</sequence>
<name>A0A1F6BTY4_9BACT</name>
<dbReference type="GO" id="GO:0016491">
    <property type="term" value="F:oxidoreductase activity"/>
    <property type="evidence" value="ECO:0007669"/>
    <property type="project" value="InterPro"/>
</dbReference>
<dbReference type="AlphaFoldDB" id="A0A1F6BTY4"/>
<evidence type="ECO:0000313" key="3">
    <source>
        <dbReference type="Proteomes" id="UP000176996"/>
    </source>
</evidence>
<proteinExistence type="predicted"/>